<keyword evidence="3" id="KW-1185">Reference proteome</keyword>
<feature type="region of interest" description="Disordered" evidence="1">
    <location>
        <begin position="384"/>
        <end position="418"/>
    </location>
</feature>
<evidence type="ECO:0000313" key="2">
    <source>
        <dbReference type="EMBL" id="KAH0936112.1"/>
    </source>
</evidence>
<evidence type="ECO:0000313" key="3">
    <source>
        <dbReference type="Proteomes" id="UP000824890"/>
    </source>
</evidence>
<sequence length="418" mass="46985">MIQRRWKPEIDRDFQIDTVSAHYNQDGKFGNQGRNWGKRSVSDLRGFLANHYKLEIDLRSQSSLNRIPRKPKVDCGRCGINGINLSQGKKYLRDYYIMGVGYKGVVINGNGGQQDRGREKREYQGKGKGKMFEETDSKWVRAADRESKASNHKNHRNGHRGDEGNSRYRNSRREHTRTHHQDDRSRNIAGTRGERVPRIGFQPEGLEEGEIKEKEMERSIQMEEKVPERTQPSQAFLDALMATQGELSKVLPNPSSGEQELGVELGVENMDLGIVDGNNVETDGNLGLAENYIEDASFGNHKSMGEDEVQMLIEEEIEEEVKAQVVITEVLEEKKKFEDMDGKDGVAGEVEKRQGVRKKVVKPSVGAAASNKLKMAQLVTAKRVVAKPGIRHGDHSKQGEDKGTSGPKHDSAKQVKDP</sequence>
<name>A0ABQ8E3Z2_BRANA</name>
<feature type="compositionally biased region" description="Basic and acidic residues" evidence="1">
    <location>
        <begin position="115"/>
        <end position="149"/>
    </location>
</feature>
<proteinExistence type="predicted"/>
<protein>
    <submittedName>
        <fullName evidence="2">Uncharacterized protein</fullName>
    </submittedName>
</protein>
<dbReference type="Proteomes" id="UP000824890">
    <property type="component" value="Unassembled WGS sequence"/>
</dbReference>
<feature type="compositionally biased region" description="Basic and acidic residues" evidence="1">
    <location>
        <begin position="179"/>
        <end position="197"/>
    </location>
</feature>
<feature type="compositionally biased region" description="Basic and acidic residues" evidence="1">
    <location>
        <begin position="391"/>
        <end position="418"/>
    </location>
</feature>
<feature type="compositionally biased region" description="Basic residues" evidence="1">
    <location>
        <begin position="169"/>
        <end position="178"/>
    </location>
</feature>
<feature type="region of interest" description="Disordered" evidence="1">
    <location>
        <begin position="107"/>
        <end position="208"/>
    </location>
</feature>
<evidence type="ECO:0000256" key="1">
    <source>
        <dbReference type="SAM" id="MobiDB-lite"/>
    </source>
</evidence>
<accession>A0ABQ8E3Z2</accession>
<organism evidence="2 3">
    <name type="scientific">Brassica napus</name>
    <name type="common">Rape</name>
    <dbReference type="NCBI Taxonomy" id="3708"/>
    <lineage>
        <taxon>Eukaryota</taxon>
        <taxon>Viridiplantae</taxon>
        <taxon>Streptophyta</taxon>
        <taxon>Embryophyta</taxon>
        <taxon>Tracheophyta</taxon>
        <taxon>Spermatophyta</taxon>
        <taxon>Magnoliopsida</taxon>
        <taxon>eudicotyledons</taxon>
        <taxon>Gunneridae</taxon>
        <taxon>Pentapetalae</taxon>
        <taxon>rosids</taxon>
        <taxon>malvids</taxon>
        <taxon>Brassicales</taxon>
        <taxon>Brassicaceae</taxon>
        <taxon>Brassiceae</taxon>
        <taxon>Brassica</taxon>
    </lineage>
</organism>
<comment type="caution">
    <text evidence="2">The sequence shown here is derived from an EMBL/GenBank/DDBJ whole genome shotgun (WGS) entry which is preliminary data.</text>
</comment>
<reference evidence="2 3" key="1">
    <citation type="submission" date="2021-05" db="EMBL/GenBank/DDBJ databases">
        <title>Genome Assembly of Synthetic Allotetraploid Brassica napus Reveals Homoeologous Exchanges between Subgenomes.</title>
        <authorList>
            <person name="Davis J.T."/>
        </authorList>
    </citation>
    <scope>NUCLEOTIDE SEQUENCE [LARGE SCALE GENOMIC DNA]</scope>
    <source>
        <strain evidence="3">cv. Da-Ae</strain>
        <tissue evidence="2">Seedling</tissue>
    </source>
</reference>
<dbReference type="EMBL" id="JAGKQM010000003">
    <property type="protein sequence ID" value="KAH0936112.1"/>
    <property type="molecule type" value="Genomic_DNA"/>
</dbReference>
<gene>
    <name evidence="2" type="ORF">HID58_013229</name>
</gene>